<protein>
    <recommendedName>
        <fullName evidence="3">DUF2313 domain-containing protein</fullName>
    </recommendedName>
</protein>
<dbReference type="STRING" id="1852522.SAMN06295960_2284"/>
<keyword evidence="2" id="KW-1185">Reference proteome</keyword>
<evidence type="ECO:0008006" key="3">
    <source>
        <dbReference type="Google" id="ProtNLM"/>
    </source>
</evidence>
<dbReference type="EMBL" id="FXAZ01000002">
    <property type="protein sequence ID" value="SMG38213.1"/>
    <property type="molecule type" value="Genomic_DNA"/>
</dbReference>
<name>A0A1X7KBE3_9BACL</name>
<evidence type="ECO:0000313" key="1">
    <source>
        <dbReference type="EMBL" id="SMG38213.1"/>
    </source>
</evidence>
<accession>A0A1X7KBE3</accession>
<organism evidence="1 2">
    <name type="scientific">Paenibacillus aquistagni</name>
    <dbReference type="NCBI Taxonomy" id="1852522"/>
    <lineage>
        <taxon>Bacteria</taxon>
        <taxon>Bacillati</taxon>
        <taxon>Bacillota</taxon>
        <taxon>Bacilli</taxon>
        <taxon>Bacillales</taxon>
        <taxon>Paenibacillaceae</taxon>
        <taxon>Paenibacillus</taxon>
    </lineage>
</organism>
<dbReference type="InterPro" id="IPR018755">
    <property type="entry name" value="Phage_Mu_Gp48"/>
</dbReference>
<dbReference type="AlphaFoldDB" id="A0A1X7KBE3"/>
<gene>
    <name evidence="1" type="ORF">SAMN06295960_2284</name>
</gene>
<evidence type="ECO:0000313" key="2">
    <source>
        <dbReference type="Proteomes" id="UP000193834"/>
    </source>
</evidence>
<dbReference type="OrthoDB" id="2633045at2"/>
<dbReference type="RefSeq" id="WP_085494464.1">
    <property type="nucleotide sequence ID" value="NZ_FXAZ01000002.1"/>
</dbReference>
<reference evidence="1 2" key="1">
    <citation type="submission" date="2017-04" db="EMBL/GenBank/DDBJ databases">
        <authorList>
            <person name="Afonso C.L."/>
            <person name="Miller P.J."/>
            <person name="Scott M.A."/>
            <person name="Spackman E."/>
            <person name="Goraichik I."/>
            <person name="Dimitrov K.M."/>
            <person name="Suarez D.L."/>
            <person name="Swayne D.E."/>
        </authorList>
    </citation>
    <scope>NUCLEOTIDE SEQUENCE [LARGE SCALE GENOMIC DNA]</scope>
    <source>
        <strain evidence="1 2">11</strain>
    </source>
</reference>
<sequence>MNRLLKHLPEFYEDIEDFKELTDTEQVELELLDKQLLRLLDNQFIKAADADTIKRHEDILGIRADPALETLEFRRMRVINRYSTKPPFTVRYLQNRLDYLIGEGRTAVNVDPSEFLLRVTTNIKDAPVFREVDYTIQTIKPANMVYQQDTSIQSDIELKESITMRELDRQARLSTSWHVGKTPFAVAGEEVILK</sequence>
<dbReference type="Pfam" id="PF10076">
    <property type="entry name" value="Phage_Mu_Gp48"/>
    <property type="match status" value="1"/>
</dbReference>
<dbReference type="Proteomes" id="UP000193834">
    <property type="component" value="Unassembled WGS sequence"/>
</dbReference>
<proteinExistence type="predicted"/>